<sequence length="94" mass="10733">MEEASNIEFAEDNYESVLSNLASLITYIDQESIHEVWHVSTIEQNKEHFVVVYGNANHLCTCMYLVTRGIVCRHFFSVMLASNKAIFHVGLIPN</sequence>
<dbReference type="PROSITE" id="PS50966">
    <property type="entry name" value="ZF_SWIM"/>
    <property type="match status" value="1"/>
</dbReference>
<gene>
    <name evidence="3" type="ORF">RirG_042550</name>
</gene>
<dbReference type="EMBL" id="JEMT01012447">
    <property type="protein sequence ID" value="EXX75362.1"/>
    <property type="molecule type" value="Genomic_DNA"/>
</dbReference>
<protein>
    <recommendedName>
        <fullName evidence="2">SWIM-type domain-containing protein</fullName>
    </recommendedName>
</protein>
<organism evidence="3 4">
    <name type="scientific">Rhizophagus irregularis (strain DAOM 197198w)</name>
    <name type="common">Glomus intraradices</name>
    <dbReference type="NCBI Taxonomy" id="1432141"/>
    <lineage>
        <taxon>Eukaryota</taxon>
        <taxon>Fungi</taxon>
        <taxon>Fungi incertae sedis</taxon>
        <taxon>Mucoromycota</taxon>
        <taxon>Glomeromycotina</taxon>
        <taxon>Glomeromycetes</taxon>
        <taxon>Glomerales</taxon>
        <taxon>Glomeraceae</taxon>
        <taxon>Rhizophagus</taxon>
    </lineage>
</organism>
<dbReference type="AlphaFoldDB" id="A0A015K0Q7"/>
<evidence type="ECO:0000256" key="1">
    <source>
        <dbReference type="PROSITE-ProRule" id="PRU00325"/>
    </source>
</evidence>
<dbReference type="InterPro" id="IPR007527">
    <property type="entry name" value="Znf_SWIM"/>
</dbReference>
<evidence type="ECO:0000313" key="3">
    <source>
        <dbReference type="EMBL" id="EXX75362.1"/>
    </source>
</evidence>
<dbReference type="GO" id="GO:0008270">
    <property type="term" value="F:zinc ion binding"/>
    <property type="evidence" value="ECO:0007669"/>
    <property type="project" value="UniProtKB-KW"/>
</dbReference>
<comment type="caution">
    <text evidence="3">The sequence shown here is derived from an EMBL/GenBank/DDBJ whole genome shotgun (WGS) entry which is preliminary data.</text>
</comment>
<accession>A0A015K0Q7</accession>
<evidence type="ECO:0000259" key="2">
    <source>
        <dbReference type="PROSITE" id="PS50966"/>
    </source>
</evidence>
<feature type="domain" description="SWIM-type" evidence="2">
    <location>
        <begin position="49"/>
        <end position="83"/>
    </location>
</feature>
<reference evidence="3 4" key="1">
    <citation type="submission" date="2014-02" db="EMBL/GenBank/DDBJ databases">
        <title>Single nucleus genome sequencing reveals high similarity among nuclei of an endomycorrhizal fungus.</title>
        <authorList>
            <person name="Lin K."/>
            <person name="Geurts R."/>
            <person name="Zhang Z."/>
            <person name="Limpens E."/>
            <person name="Saunders D.G."/>
            <person name="Mu D."/>
            <person name="Pang E."/>
            <person name="Cao H."/>
            <person name="Cha H."/>
            <person name="Lin T."/>
            <person name="Zhou Q."/>
            <person name="Shang Y."/>
            <person name="Li Y."/>
            <person name="Ivanov S."/>
            <person name="Sharma T."/>
            <person name="Velzen R.V."/>
            <person name="Ruijter N.D."/>
            <person name="Aanen D.K."/>
            <person name="Win J."/>
            <person name="Kamoun S."/>
            <person name="Bisseling T."/>
            <person name="Huang S."/>
        </authorList>
    </citation>
    <scope>NUCLEOTIDE SEQUENCE [LARGE SCALE GENOMIC DNA]</scope>
    <source>
        <strain evidence="4">DAOM197198w</strain>
    </source>
</reference>
<dbReference type="Proteomes" id="UP000022910">
    <property type="component" value="Unassembled WGS sequence"/>
</dbReference>
<keyword evidence="4" id="KW-1185">Reference proteome</keyword>
<proteinExistence type="predicted"/>
<evidence type="ECO:0000313" key="4">
    <source>
        <dbReference type="Proteomes" id="UP000022910"/>
    </source>
</evidence>
<name>A0A015K0Q7_RHIIW</name>
<keyword evidence="1" id="KW-0862">Zinc</keyword>
<keyword evidence="1" id="KW-0863">Zinc-finger</keyword>
<dbReference type="HOGENOM" id="CLU_185489_0_0_1"/>
<keyword evidence="1" id="KW-0479">Metal-binding</keyword>